<dbReference type="OrthoDB" id="2921349at2759"/>
<dbReference type="AlphaFoldDB" id="A0A5C3L0D8"/>
<evidence type="ECO:0000313" key="2">
    <source>
        <dbReference type="EMBL" id="TFK26414.1"/>
    </source>
</evidence>
<organism evidence="2 3">
    <name type="scientific">Coprinopsis marcescibilis</name>
    <name type="common">Agaric fungus</name>
    <name type="synonym">Psathyrella marcescibilis</name>
    <dbReference type="NCBI Taxonomy" id="230819"/>
    <lineage>
        <taxon>Eukaryota</taxon>
        <taxon>Fungi</taxon>
        <taxon>Dikarya</taxon>
        <taxon>Basidiomycota</taxon>
        <taxon>Agaricomycotina</taxon>
        <taxon>Agaricomycetes</taxon>
        <taxon>Agaricomycetidae</taxon>
        <taxon>Agaricales</taxon>
        <taxon>Agaricineae</taxon>
        <taxon>Psathyrellaceae</taxon>
        <taxon>Coprinopsis</taxon>
    </lineage>
</organism>
<reference evidence="2 3" key="1">
    <citation type="journal article" date="2019" name="Nat. Ecol. Evol.">
        <title>Megaphylogeny resolves global patterns of mushroom evolution.</title>
        <authorList>
            <person name="Varga T."/>
            <person name="Krizsan K."/>
            <person name="Foldi C."/>
            <person name="Dima B."/>
            <person name="Sanchez-Garcia M."/>
            <person name="Sanchez-Ramirez S."/>
            <person name="Szollosi G.J."/>
            <person name="Szarkandi J.G."/>
            <person name="Papp V."/>
            <person name="Albert L."/>
            <person name="Andreopoulos W."/>
            <person name="Angelini C."/>
            <person name="Antonin V."/>
            <person name="Barry K.W."/>
            <person name="Bougher N.L."/>
            <person name="Buchanan P."/>
            <person name="Buyck B."/>
            <person name="Bense V."/>
            <person name="Catcheside P."/>
            <person name="Chovatia M."/>
            <person name="Cooper J."/>
            <person name="Damon W."/>
            <person name="Desjardin D."/>
            <person name="Finy P."/>
            <person name="Geml J."/>
            <person name="Haridas S."/>
            <person name="Hughes K."/>
            <person name="Justo A."/>
            <person name="Karasinski D."/>
            <person name="Kautmanova I."/>
            <person name="Kiss B."/>
            <person name="Kocsube S."/>
            <person name="Kotiranta H."/>
            <person name="LaButti K.M."/>
            <person name="Lechner B.E."/>
            <person name="Liimatainen K."/>
            <person name="Lipzen A."/>
            <person name="Lukacs Z."/>
            <person name="Mihaltcheva S."/>
            <person name="Morgado L.N."/>
            <person name="Niskanen T."/>
            <person name="Noordeloos M.E."/>
            <person name="Ohm R.A."/>
            <person name="Ortiz-Santana B."/>
            <person name="Ovrebo C."/>
            <person name="Racz N."/>
            <person name="Riley R."/>
            <person name="Savchenko A."/>
            <person name="Shiryaev A."/>
            <person name="Soop K."/>
            <person name="Spirin V."/>
            <person name="Szebenyi C."/>
            <person name="Tomsovsky M."/>
            <person name="Tulloss R.E."/>
            <person name="Uehling J."/>
            <person name="Grigoriev I.V."/>
            <person name="Vagvolgyi C."/>
            <person name="Papp T."/>
            <person name="Martin F.M."/>
            <person name="Miettinen O."/>
            <person name="Hibbett D.S."/>
            <person name="Nagy L.G."/>
        </authorList>
    </citation>
    <scope>NUCLEOTIDE SEQUENCE [LARGE SCALE GENOMIC DNA]</scope>
    <source>
        <strain evidence="2 3">CBS 121175</strain>
    </source>
</reference>
<gene>
    <name evidence="2" type="ORF">FA15DRAFT_693190</name>
</gene>
<keyword evidence="3" id="KW-1185">Reference proteome</keyword>
<evidence type="ECO:0008006" key="4">
    <source>
        <dbReference type="Google" id="ProtNLM"/>
    </source>
</evidence>
<proteinExistence type="predicted"/>
<accession>A0A5C3L0D8</accession>
<sequence length="371" mass="42322">MKALVIGGTALSCANSMRQTYQSKALYEIHETSVKWKTYIRVYTLYLLAKRVFKLARKALTSEKIDSPSWPITLLRVVLTALIFTLSNTFVLRQNSMKLLPVEIIEQIITLACIDNSRNDYEYIRIKRQPREYLRGTTNIQIEPSTAVVLTHVSKLWRGIAISTKDIWKKVEVVFTILPDQKRVHPVWVSSFPLASAFKRSDPSPIEVLIEGWRNRSEGSDDKWHDDIVARKVFAAQLWRWRSLELVGGSELSDLQSEWGLRLTQLQQVKLYGCPALQILPLPLRQIRDLALDEHATGIRSYGIENLLRVLSKLLSLETLRIRMTQEFTDSGNPGPLLHTPSTSRNTPQSPETHHLGHFGLETGVCETLQA</sequence>
<dbReference type="Proteomes" id="UP000307440">
    <property type="component" value="Unassembled WGS sequence"/>
</dbReference>
<evidence type="ECO:0000256" key="1">
    <source>
        <dbReference type="SAM" id="MobiDB-lite"/>
    </source>
</evidence>
<evidence type="ECO:0000313" key="3">
    <source>
        <dbReference type="Proteomes" id="UP000307440"/>
    </source>
</evidence>
<feature type="region of interest" description="Disordered" evidence="1">
    <location>
        <begin position="331"/>
        <end position="357"/>
    </location>
</feature>
<name>A0A5C3L0D8_COPMA</name>
<protein>
    <recommendedName>
        <fullName evidence="4">F-box domain-containing protein</fullName>
    </recommendedName>
</protein>
<feature type="compositionally biased region" description="Polar residues" evidence="1">
    <location>
        <begin position="340"/>
        <end position="351"/>
    </location>
</feature>
<dbReference type="EMBL" id="ML210175">
    <property type="protein sequence ID" value="TFK26414.1"/>
    <property type="molecule type" value="Genomic_DNA"/>
</dbReference>